<dbReference type="Pfam" id="PF03860">
    <property type="entry name" value="Csp"/>
    <property type="match status" value="1"/>
</dbReference>
<dbReference type="RefSeq" id="WP_243012747.1">
    <property type="nucleotide sequence ID" value="NZ_JALGAR010000004.1"/>
</dbReference>
<dbReference type="InterPro" id="IPR005560">
    <property type="entry name" value="Csp_YhjQ"/>
</dbReference>
<evidence type="ECO:0000313" key="1">
    <source>
        <dbReference type="EMBL" id="MCI4659147.1"/>
    </source>
</evidence>
<dbReference type="PANTHER" id="PTHR37310">
    <property type="entry name" value="CYTOPLASMIC PROTEIN-RELATED"/>
    <property type="match status" value="1"/>
</dbReference>
<reference evidence="1" key="1">
    <citation type="submission" date="2022-03" db="EMBL/GenBank/DDBJ databases">
        <title>Cryobacterium sp. nov. strain ZS14-85, isolated from Antarctic soil.</title>
        <authorList>
            <person name="Li J."/>
            <person name="Niu G."/>
        </authorList>
    </citation>
    <scope>NUCLEOTIDE SEQUENCE</scope>
    <source>
        <strain evidence="1">ZS14-85</strain>
    </source>
</reference>
<name>A0AA41QWQ1_9MICO</name>
<accession>A0AA41QWQ1</accession>
<protein>
    <recommendedName>
        <fullName evidence="3">Four-helix bundle copper-binding protein</fullName>
    </recommendedName>
</protein>
<comment type="caution">
    <text evidence="1">The sequence shown here is derived from an EMBL/GenBank/DDBJ whole genome shotgun (WGS) entry which is preliminary data.</text>
</comment>
<dbReference type="AlphaFoldDB" id="A0AA41QWQ1"/>
<sequence length="164" mass="18059">MDATVISRQRPTPGFRSGMTEMMSMTAQMMDSSMAMKSMSGLDRAAMQDLIECCSACEQACTVCADDMMAMGMTGMSKCMSMCLDCADMTHTMMRMMLRPSGYDMTVMMAQMDACMKMCLACADECMMHADMSEECKMCAEACRQCAAACERMMSAMKSMMPMA</sequence>
<dbReference type="PANTHER" id="PTHR37310:SF1">
    <property type="entry name" value="CYTOPLASMIC PROTEIN"/>
    <property type="match status" value="1"/>
</dbReference>
<evidence type="ECO:0008006" key="3">
    <source>
        <dbReference type="Google" id="ProtNLM"/>
    </source>
</evidence>
<dbReference type="Gene3D" id="1.20.1270.360">
    <property type="match status" value="1"/>
</dbReference>
<keyword evidence="2" id="KW-1185">Reference proteome</keyword>
<gene>
    <name evidence="1" type="ORF">MQH31_15165</name>
</gene>
<dbReference type="Proteomes" id="UP001165341">
    <property type="component" value="Unassembled WGS sequence"/>
</dbReference>
<dbReference type="EMBL" id="JALGAR010000004">
    <property type="protein sequence ID" value="MCI4659147.1"/>
    <property type="molecule type" value="Genomic_DNA"/>
</dbReference>
<organism evidence="1 2">
    <name type="scientific">Cryobacterium zhongshanensis</name>
    <dbReference type="NCBI Taxonomy" id="2928153"/>
    <lineage>
        <taxon>Bacteria</taxon>
        <taxon>Bacillati</taxon>
        <taxon>Actinomycetota</taxon>
        <taxon>Actinomycetes</taxon>
        <taxon>Micrococcales</taxon>
        <taxon>Microbacteriaceae</taxon>
        <taxon>Cryobacterium</taxon>
    </lineage>
</organism>
<evidence type="ECO:0000313" key="2">
    <source>
        <dbReference type="Proteomes" id="UP001165341"/>
    </source>
</evidence>
<proteinExistence type="predicted"/>